<dbReference type="Gene3D" id="3.40.50.300">
    <property type="entry name" value="P-loop containing nucleotide triphosphate hydrolases"/>
    <property type="match status" value="1"/>
</dbReference>
<keyword evidence="9" id="KW-1185">Reference proteome</keyword>
<dbReference type="CDD" id="cd03224">
    <property type="entry name" value="ABC_TM1139_LivF_branched"/>
    <property type="match status" value="1"/>
</dbReference>
<dbReference type="PROSITE" id="PS50893">
    <property type="entry name" value="ABC_TRANSPORTER_2"/>
    <property type="match status" value="1"/>
</dbReference>
<organism evidence="8 9">
    <name type="scientific">Variovorax ginsengisoli</name>
    <dbReference type="NCBI Taxonomy" id="363844"/>
    <lineage>
        <taxon>Bacteria</taxon>
        <taxon>Pseudomonadati</taxon>
        <taxon>Pseudomonadota</taxon>
        <taxon>Betaproteobacteria</taxon>
        <taxon>Burkholderiales</taxon>
        <taxon>Comamonadaceae</taxon>
        <taxon>Variovorax</taxon>
    </lineage>
</organism>
<evidence type="ECO:0000313" key="8">
    <source>
        <dbReference type="EMBL" id="MDO1532559.1"/>
    </source>
</evidence>
<dbReference type="InterPro" id="IPR003439">
    <property type="entry name" value="ABC_transporter-like_ATP-bd"/>
</dbReference>
<keyword evidence="6" id="KW-0029">Amino-acid transport</keyword>
<evidence type="ECO:0000256" key="1">
    <source>
        <dbReference type="ARBA" id="ARBA00005417"/>
    </source>
</evidence>
<dbReference type="InterPro" id="IPR017871">
    <property type="entry name" value="ABC_transporter-like_CS"/>
</dbReference>
<feature type="domain" description="ABC transporter" evidence="7">
    <location>
        <begin position="10"/>
        <end position="239"/>
    </location>
</feature>
<evidence type="ECO:0000256" key="4">
    <source>
        <dbReference type="ARBA" id="ARBA00022741"/>
    </source>
</evidence>
<keyword evidence="4" id="KW-0547">Nucleotide-binding</keyword>
<dbReference type="SUPFAM" id="SSF52540">
    <property type="entry name" value="P-loop containing nucleoside triphosphate hydrolases"/>
    <property type="match status" value="1"/>
</dbReference>
<dbReference type="InterPro" id="IPR003593">
    <property type="entry name" value="AAA+_ATPase"/>
</dbReference>
<evidence type="ECO:0000313" key="9">
    <source>
        <dbReference type="Proteomes" id="UP001169027"/>
    </source>
</evidence>
<accession>A0ABT8S0V8</accession>
<keyword evidence="2" id="KW-0813">Transport</keyword>
<comment type="caution">
    <text evidence="8">The sequence shown here is derived from an EMBL/GenBank/DDBJ whole genome shotgun (WGS) entry which is preliminary data.</text>
</comment>
<dbReference type="InterPro" id="IPR027417">
    <property type="entry name" value="P-loop_NTPase"/>
</dbReference>
<keyword evidence="5 8" id="KW-0067">ATP-binding</keyword>
<name>A0ABT8S0V8_9BURK</name>
<dbReference type="RefSeq" id="WP_301807371.1">
    <property type="nucleotide sequence ID" value="NZ_JAUJZH010000005.1"/>
</dbReference>
<dbReference type="Proteomes" id="UP001169027">
    <property type="component" value="Unassembled WGS sequence"/>
</dbReference>
<dbReference type="EMBL" id="JAUKVY010000005">
    <property type="protein sequence ID" value="MDO1532559.1"/>
    <property type="molecule type" value="Genomic_DNA"/>
</dbReference>
<dbReference type="PROSITE" id="PS00211">
    <property type="entry name" value="ABC_TRANSPORTER_1"/>
    <property type="match status" value="1"/>
</dbReference>
<reference evidence="8" key="1">
    <citation type="submission" date="2023-06" db="EMBL/GenBank/DDBJ databases">
        <authorList>
            <person name="Jiang Y."/>
            <person name="Liu Q."/>
        </authorList>
    </citation>
    <scope>NUCLEOTIDE SEQUENCE</scope>
    <source>
        <strain evidence="8">CGMCC 1.12090</strain>
    </source>
</reference>
<dbReference type="Pfam" id="PF00005">
    <property type="entry name" value="ABC_tran"/>
    <property type="match status" value="1"/>
</dbReference>
<evidence type="ECO:0000256" key="5">
    <source>
        <dbReference type="ARBA" id="ARBA00022840"/>
    </source>
</evidence>
<evidence type="ECO:0000256" key="2">
    <source>
        <dbReference type="ARBA" id="ARBA00022448"/>
    </source>
</evidence>
<dbReference type="PANTHER" id="PTHR43820">
    <property type="entry name" value="HIGH-AFFINITY BRANCHED-CHAIN AMINO ACID TRANSPORT ATP-BINDING PROTEIN LIVF"/>
    <property type="match status" value="1"/>
</dbReference>
<dbReference type="PANTHER" id="PTHR43820:SF2">
    <property type="entry name" value="ABC TRANSPORTER ATP-BINDING PROTEIN"/>
    <property type="match status" value="1"/>
</dbReference>
<proteinExistence type="inferred from homology"/>
<dbReference type="SMART" id="SM00382">
    <property type="entry name" value="AAA"/>
    <property type="match status" value="1"/>
</dbReference>
<keyword evidence="3" id="KW-0472">Membrane</keyword>
<keyword evidence="3" id="KW-1003">Cell membrane</keyword>
<comment type="similarity">
    <text evidence="1">Belongs to the ABC transporter superfamily.</text>
</comment>
<dbReference type="InterPro" id="IPR052156">
    <property type="entry name" value="BCAA_Transport_ATP-bd_LivF"/>
</dbReference>
<sequence length="242" mass="25745">MPATERSFELVFDDVTAGYNGAPVVQGLSFSVRQGQRVGLIGRNGAGKTTTLATAMGLAQLQRGAVRLGGRPVGAMPTFERARLGLGYVPQGRDIFASLSVEENLVAAMHGRAVRPALEKAYGLFPRLFERRGNGGNQLSGGEQQMLAVARALVAEPRVLLLDEPLEGLAPKVRDELMQAIEQLATQTGLGCLLVEQHVDVVLDFADEMVVLERGVPVFSGSTEALRADPALLNSAIGLEKV</sequence>
<protein>
    <submittedName>
        <fullName evidence="8">ABC transporter ATP-binding protein</fullName>
    </submittedName>
</protein>
<evidence type="ECO:0000256" key="3">
    <source>
        <dbReference type="ARBA" id="ARBA00022475"/>
    </source>
</evidence>
<dbReference type="GO" id="GO:0005524">
    <property type="term" value="F:ATP binding"/>
    <property type="evidence" value="ECO:0007669"/>
    <property type="project" value="UniProtKB-KW"/>
</dbReference>
<evidence type="ECO:0000259" key="7">
    <source>
        <dbReference type="PROSITE" id="PS50893"/>
    </source>
</evidence>
<evidence type="ECO:0000256" key="6">
    <source>
        <dbReference type="ARBA" id="ARBA00022970"/>
    </source>
</evidence>
<gene>
    <name evidence="8" type="ORF">Q2T77_09695</name>
</gene>